<dbReference type="PIRSF" id="PIRSF019169">
    <property type="entry name" value="PilM"/>
    <property type="match status" value="1"/>
</dbReference>
<dbReference type="InterPro" id="IPR050696">
    <property type="entry name" value="FtsA/MreB"/>
</dbReference>
<dbReference type="EMBL" id="FOFO01000008">
    <property type="protein sequence ID" value="SEP85262.1"/>
    <property type="molecule type" value="Genomic_DNA"/>
</dbReference>
<name>A0A1H9B8B0_9GAMM</name>
<dbReference type="Gene3D" id="3.30.420.40">
    <property type="match status" value="2"/>
</dbReference>
<dbReference type="CDD" id="cd24049">
    <property type="entry name" value="ASKHA_NBD_PilM"/>
    <property type="match status" value="1"/>
</dbReference>
<dbReference type="PANTHER" id="PTHR32432:SF3">
    <property type="entry name" value="ETHANOLAMINE UTILIZATION PROTEIN EUTJ"/>
    <property type="match status" value="1"/>
</dbReference>
<gene>
    <name evidence="1" type="ORF">SAMN05421693_10819</name>
</gene>
<dbReference type="Proteomes" id="UP000199496">
    <property type="component" value="Unassembled WGS sequence"/>
</dbReference>
<dbReference type="RefSeq" id="WP_090204935.1">
    <property type="nucleotide sequence ID" value="NZ_FOFO01000008.1"/>
</dbReference>
<dbReference type="InterPro" id="IPR043129">
    <property type="entry name" value="ATPase_NBD"/>
</dbReference>
<dbReference type="SUPFAM" id="SSF53067">
    <property type="entry name" value="Actin-like ATPase domain"/>
    <property type="match status" value="2"/>
</dbReference>
<dbReference type="OrthoDB" id="9773403at2"/>
<dbReference type="Pfam" id="PF11104">
    <property type="entry name" value="PilM_2"/>
    <property type="match status" value="1"/>
</dbReference>
<dbReference type="PANTHER" id="PTHR32432">
    <property type="entry name" value="CELL DIVISION PROTEIN FTSA-RELATED"/>
    <property type="match status" value="1"/>
</dbReference>
<evidence type="ECO:0000313" key="2">
    <source>
        <dbReference type="Proteomes" id="UP000199496"/>
    </source>
</evidence>
<sequence>MIGFARKRPTLIGIDISSTCIKMVELSRSGQGYRVEGYSVEPLPGGAIMEKAIQDVEAVGQAIKAAHRRIGTGTKICALAVPSSAVITKTLTLPANLKEEDLEAQIQLEADQYIPYTLEEVHMDFEVIGPAPKNPAQIEVLLCASRSENVEMRQAAAEMAGLKTQLMDVESYATEHAYPLLAQQTPDMDPDGLVAIVDVGATMTAINILQQQKLIYTREQPFGGKLLTEEIMRQFGLSYDEAGRAKKIGGLPDSYVPNALAPFKETMTQQIIRFLQYFHATNGDTQVDRIILAGGCAAISGVDQQIQSRLGTPTQVGNPFANMTLHPRVDLKRLSNDAPALMIACGLAMRSFD</sequence>
<protein>
    <submittedName>
        <fullName evidence="1">Type IV pilus assembly protein PilM</fullName>
    </submittedName>
</protein>
<dbReference type="AlphaFoldDB" id="A0A1H9B8B0"/>
<accession>A0A1H9B8B0</accession>
<dbReference type="Gene3D" id="3.30.1490.300">
    <property type="match status" value="1"/>
</dbReference>
<dbReference type="InterPro" id="IPR005883">
    <property type="entry name" value="PilM"/>
</dbReference>
<evidence type="ECO:0000313" key="1">
    <source>
        <dbReference type="EMBL" id="SEP85262.1"/>
    </source>
</evidence>
<dbReference type="STRING" id="867345.SAMN05421693_10819"/>
<proteinExistence type="predicted"/>
<organism evidence="1 2">
    <name type="scientific">Ectothiorhodospira magna</name>
    <dbReference type="NCBI Taxonomy" id="867345"/>
    <lineage>
        <taxon>Bacteria</taxon>
        <taxon>Pseudomonadati</taxon>
        <taxon>Pseudomonadota</taxon>
        <taxon>Gammaproteobacteria</taxon>
        <taxon>Chromatiales</taxon>
        <taxon>Ectothiorhodospiraceae</taxon>
        <taxon>Ectothiorhodospira</taxon>
    </lineage>
</organism>
<reference evidence="1 2" key="1">
    <citation type="submission" date="2016-10" db="EMBL/GenBank/DDBJ databases">
        <authorList>
            <person name="de Groot N.N."/>
        </authorList>
    </citation>
    <scope>NUCLEOTIDE SEQUENCE [LARGE SCALE GENOMIC DNA]</scope>
    <source>
        <strain evidence="1 2">B7-7</strain>
    </source>
</reference>
<dbReference type="NCBIfam" id="TIGR01175">
    <property type="entry name" value="pilM"/>
    <property type="match status" value="1"/>
</dbReference>
<keyword evidence="2" id="KW-1185">Reference proteome</keyword>